<feature type="domain" description="F-box" evidence="1">
    <location>
        <begin position="5"/>
        <end position="55"/>
    </location>
</feature>
<dbReference type="SUPFAM" id="SSF81383">
    <property type="entry name" value="F-box domain"/>
    <property type="match status" value="1"/>
</dbReference>
<dbReference type="PROSITE" id="PS50181">
    <property type="entry name" value="FBOX"/>
    <property type="match status" value="1"/>
</dbReference>
<name>A0ABQ6MHR9_9STRA</name>
<comment type="caution">
    <text evidence="2">The sequence shown here is derived from an EMBL/GenBank/DDBJ whole genome shotgun (WGS) entry which is preliminary data.</text>
</comment>
<reference evidence="2 3" key="1">
    <citation type="journal article" date="2023" name="Commun. Biol.">
        <title>Genome analysis of Parmales, the sister group of diatoms, reveals the evolutionary specialization of diatoms from phago-mixotrophs to photoautotrophs.</title>
        <authorList>
            <person name="Ban H."/>
            <person name="Sato S."/>
            <person name="Yoshikawa S."/>
            <person name="Yamada K."/>
            <person name="Nakamura Y."/>
            <person name="Ichinomiya M."/>
            <person name="Sato N."/>
            <person name="Blanc-Mathieu R."/>
            <person name="Endo H."/>
            <person name="Kuwata A."/>
            <person name="Ogata H."/>
        </authorList>
    </citation>
    <scope>NUCLEOTIDE SEQUENCE [LARGE SCALE GENOMIC DNA]</scope>
</reference>
<dbReference type="InterPro" id="IPR036047">
    <property type="entry name" value="F-box-like_dom_sf"/>
</dbReference>
<keyword evidence="3" id="KW-1185">Reference proteome</keyword>
<evidence type="ECO:0000259" key="1">
    <source>
        <dbReference type="PROSITE" id="PS50181"/>
    </source>
</evidence>
<protein>
    <recommendedName>
        <fullName evidence="1">F-box domain-containing protein</fullName>
    </recommendedName>
</protein>
<evidence type="ECO:0000313" key="2">
    <source>
        <dbReference type="EMBL" id="GMI26493.1"/>
    </source>
</evidence>
<organism evidence="2 3">
    <name type="scientific">Tetraparma gracilis</name>
    <dbReference type="NCBI Taxonomy" id="2962635"/>
    <lineage>
        <taxon>Eukaryota</taxon>
        <taxon>Sar</taxon>
        <taxon>Stramenopiles</taxon>
        <taxon>Ochrophyta</taxon>
        <taxon>Bolidophyceae</taxon>
        <taxon>Parmales</taxon>
        <taxon>Triparmaceae</taxon>
        <taxon>Tetraparma</taxon>
    </lineage>
</organism>
<proteinExistence type="predicted"/>
<gene>
    <name evidence="2" type="ORF">TeGR_g2212</name>
</gene>
<dbReference type="Proteomes" id="UP001165060">
    <property type="component" value="Unassembled WGS sequence"/>
</dbReference>
<dbReference type="CDD" id="cd09917">
    <property type="entry name" value="F-box_SF"/>
    <property type="match status" value="1"/>
</dbReference>
<evidence type="ECO:0000313" key="3">
    <source>
        <dbReference type="Proteomes" id="UP001165060"/>
    </source>
</evidence>
<accession>A0ABQ6MHR9</accession>
<sequence>MSRAPTSLAALPSDVLRSVMYLLPPRCFASLSSCCRSLRAVADGRTVSNVVATTLPVFGEALRRNPALSPRAFYESFRDTSKPPPFELADVLFSVRFGGAGEWFAARATENIAGNVRLTSPDMVSDGVYVDRLEVKMTSISDGTSCLVYSAGLCDYRFEGEEALEDIVAVGGVVQVPYADCWVKQLSFSSDEWGSHPQIQCNVETSVTMEDGYAYTEVMWVSMTAMESSQHDSDPMSFKGLVAILGGFNRGECWPVRFG</sequence>
<dbReference type="Pfam" id="PF00646">
    <property type="entry name" value="F-box"/>
    <property type="match status" value="1"/>
</dbReference>
<dbReference type="InterPro" id="IPR001810">
    <property type="entry name" value="F-box_dom"/>
</dbReference>
<dbReference type="EMBL" id="BRYB01004153">
    <property type="protein sequence ID" value="GMI26493.1"/>
    <property type="molecule type" value="Genomic_DNA"/>
</dbReference>